<proteinExistence type="predicted"/>
<feature type="domain" description="SnoaL-like" evidence="1">
    <location>
        <begin position="20"/>
        <end position="113"/>
    </location>
</feature>
<dbReference type="InterPro" id="IPR032710">
    <property type="entry name" value="NTF2-like_dom_sf"/>
</dbReference>
<organism evidence="2 3">
    <name type="scientific">Streptomyces lunalinharesii</name>
    <dbReference type="NCBI Taxonomy" id="333384"/>
    <lineage>
        <taxon>Bacteria</taxon>
        <taxon>Bacillati</taxon>
        <taxon>Actinomycetota</taxon>
        <taxon>Actinomycetes</taxon>
        <taxon>Kitasatosporales</taxon>
        <taxon>Streptomycetaceae</taxon>
        <taxon>Streptomyces</taxon>
    </lineage>
</organism>
<dbReference type="InterPro" id="IPR037401">
    <property type="entry name" value="SnoaL-like"/>
</dbReference>
<keyword evidence="3" id="KW-1185">Reference proteome</keyword>
<reference evidence="2 3" key="1">
    <citation type="journal article" date="2019" name="Int. J. Syst. Evol. Microbiol.">
        <title>The Global Catalogue of Microorganisms (GCM) 10K type strain sequencing project: providing services to taxonomists for standard genome sequencing and annotation.</title>
        <authorList>
            <consortium name="The Broad Institute Genomics Platform"/>
            <consortium name="The Broad Institute Genome Sequencing Center for Infectious Disease"/>
            <person name="Wu L."/>
            <person name="Ma J."/>
        </authorList>
    </citation>
    <scope>NUCLEOTIDE SEQUENCE [LARGE SCALE GENOMIC DNA]</scope>
    <source>
        <strain evidence="2 3">JCM 16374</strain>
    </source>
</reference>
<accession>A0ABN3R776</accession>
<dbReference type="Gene3D" id="3.10.450.50">
    <property type="match status" value="1"/>
</dbReference>
<protein>
    <recommendedName>
        <fullName evidence="1">SnoaL-like domain-containing protein</fullName>
    </recommendedName>
</protein>
<sequence>MGGSSEKPGGSTAPGVEGGAWTRAFAAGTEDAFAGAFAPDVVLEGAALNRPVQGREEVALIMGTASRVYESLVFTHEAHRGDRSYVEWEATALGGTALAGSTVLVRDQEGRIVKAVVQHRPLSGLLAFSAELGRLLKGRVDDDLFHRLAD</sequence>
<evidence type="ECO:0000313" key="2">
    <source>
        <dbReference type="EMBL" id="GAA2645371.1"/>
    </source>
</evidence>
<name>A0ABN3R776_9ACTN</name>
<dbReference type="Proteomes" id="UP001500994">
    <property type="component" value="Unassembled WGS sequence"/>
</dbReference>
<evidence type="ECO:0000313" key="3">
    <source>
        <dbReference type="Proteomes" id="UP001500994"/>
    </source>
</evidence>
<dbReference type="SUPFAM" id="SSF54427">
    <property type="entry name" value="NTF2-like"/>
    <property type="match status" value="1"/>
</dbReference>
<gene>
    <name evidence="2" type="ORF">GCM10009864_04400</name>
</gene>
<evidence type="ECO:0000259" key="1">
    <source>
        <dbReference type="Pfam" id="PF12680"/>
    </source>
</evidence>
<dbReference type="RefSeq" id="WP_344573107.1">
    <property type="nucleotide sequence ID" value="NZ_BAAARK010000001.1"/>
</dbReference>
<dbReference type="EMBL" id="BAAARK010000001">
    <property type="protein sequence ID" value="GAA2645371.1"/>
    <property type="molecule type" value="Genomic_DNA"/>
</dbReference>
<dbReference type="Pfam" id="PF12680">
    <property type="entry name" value="SnoaL_2"/>
    <property type="match status" value="1"/>
</dbReference>
<comment type="caution">
    <text evidence="2">The sequence shown here is derived from an EMBL/GenBank/DDBJ whole genome shotgun (WGS) entry which is preliminary data.</text>
</comment>